<dbReference type="RefSeq" id="WP_209590991.1">
    <property type="nucleotide sequence ID" value="NZ_JAGGMU010000002.1"/>
</dbReference>
<feature type="transmembrane region" description="Helical" evidence="2">
    <location>
        <begin position="7"/>
        <end position="26"/>
    </location>
</feature>
<keyword evidence="2" id="KW-0812">Transmembrane</keyword>
<comment type="caution">
    <text evidence="3">The sequence shown here is derived from an EMBL/GenBank/DDBJ whole genome shotgun (WGS) entry which is preliminary data.</text>
</comment>
<dbReference type="EMBL" id="JAGGMV010000002">
    <property type="protein sequence ID" value="MBP2201514.1"/>
    <property type="molecule type" value="Genomic_DNA"/>
</dbReference>
<dbReference type="AlphaFoldDB" id="A0A8J7RNQ2"/>
<keyword evidence="2" id="KW-0472">Membrane</keyword>
<dbReference type="OrthoDB" id="62352at2157"/>
<keyword evidence="2" id="KW-1133">Transmembrane helix</keyword>
<protein>
    <submittedName>
        <fullName evidence="3">Maltodextrin utilization protein YvdJ</fullName>
    </submittedName>
</protein>
<evidence type="ECO:0000313" key="3">
    <source>
        <dbReference type="EMBL" id="MBP2201514.1"/>
    </source>
</evidence>
<evidence type="ECO:0000256" key="1">
    <source>
        <dbReference type="SAM" id="MobiDB-lite"/>
    </source>
</evidence>
<dbReference type="Proteomes" id="UP000740329">
    <property type="component" value="Unassembled WGS sequence"/>
</dbReference>
<reference evidence="3" key="1">
    <citation type="submission" date="2021-03" db="EMBL/GenBank/DDBJ databases">
        <title>Genomic Encyclopedia of Type Strains, Phase IV (KMG-V): Genome sequencing to study the core and pangenomes of soil and plant-associated prokaryotes.</title>
        <authorList>
            <person name="Whitman W."/>
        </authorList>
    </citation>
    <scope>NUCLEOTIDE SEQUENCE</scope>
    <source>
        <strain evidence="3">C4</strain>
    </source>
</reference>
<evidence type="ECO:0000313" key="4">
    <source>
        <dbReference type="Proteomes" id="UP000740329"/>
    </source>
</evidence>
<feature type="region of interest" description="Disordered" evidence="1">
    <location>
        <begin position="112"/>
        <end position="131"/>
    </location>
</feature>
<evidence type="ECO:0000256" key="2">
    <source>
        <dbReference type="SAM" id="Phobius"/>
    </source>
</evidence>
<proteinExistence type="predicted"/>
<gene>
    <name evidence="3" type="ORF">J3E07_000926</name>
</gene>
<organism evidence="3 4">
    <name type="scientific">Methanococcus voltae</name>
    <dbReference type="NCBI Taxonomy" id="2188"/>
    <lineage>
        <taxon>Archaea</taxon>
        <taxon>Methanobacteriati</taxon>
        <taxon>Methanobacteriota</taxon>
        <taxon>Methanomada group</taxon>
        <taxon>Methanococci</taxon>
        <taxon>Methanococcales</taxon>
        <taxon>Methanococcaceae</taxon>
        <taxon>Methanococcus</taxon>
    </lineage>
</organism>
<feature type="transmembrane region" description="Helical" evidence="2">
    <location>
        <begin position="53"/>
        <end position="70"/>
    </location>
</feature>
<sequence length="164" mass="18577">MSKLTEIIATGIFLINFQTAFGYPIILKATEVSGGTSNSISSLGSLGVYEKEIYLLFILLLLLIVILLIWKRYKTSEFGKKGSKDDKLYNYDEETETLKGDMKKMGKLSDTVEKGNKDVGSQESQDIKKSDKDDINMFKDSNITYNLKNSTSIEVIYEKEEEKK</sequence>
<name>A0A8J7RNQ2_METVO</name>
<accession>A0A8J7RNQ2</accession>